<evidence type="ECO:0000313" key="1">
    <source>
        <dbReference type="EMBL" id="GFY99007.1"/>
    </source>
</evidence>
<dbReference type="OrthoDB" id="2013972at2759"/>
<dbReference type="AlphaFoldDB" id="A0A7J0FM48"/>
<organism evidence="1 2">
    <name type="scientific">Actinidia rufa</name>
    <dbReference type="NCBI Taxonomy" id="165716"/>
    <lineage>
        <taxon>Eukaryota</taxon>
        <taxon>Viridiplantae</taxon>
        <taxon>Streptophyta</taxon>
        <taxon>Embryophyta</taxon>
        <taxon>Tracheophyta</taxon>
        <taxon>Spermatophyta</taxon>
        <taxon>Magnoliopsida</taxon>
        <taxon>eudicotyledons</taxon>
        <taxon>Gunneridae</taxon>
        <taxon>Pentapetalae</taxon>
        <taxon>asterids</taxon>
        <taxon>Ericales</taxon>
        <taxon>Actinidiaceae</taxon>
        <taxon>Actinidia</taxon>
    </lineage>
</organism>
<gene>
    <name evidence="1" type="ORF">Acr_13g0004080</name>
</gene>
<sequence>MAEEGSSSLFRRNAPRWTGGTSLSRLVGALISFKPLFSVLKLGARQVLISIAEKTNIPWRQMTRKILQSEVYKEMKSIQNSSIVYPDCNSFSSSYSTSFMFDLIPMF</sequence>
<dbReference type="EMBL" id="BJWL01000013">
    <property type="protein sequence ID" value="GFY99007.1"/>
    <property type="molecule type" value="Genomic_DNA"/>
</dbReference>
<reference evidence="1 2" key="1">
    <citation type="submission" date="2019-07" db="EMBL/GenBank/DDBJ databases">
        <title>De Novo Assembly of kiwifruit Actinidia rufa.</title>
        <authorList>
            <person name="Sugita-Konishi S."/>
            <person name="Sato K."/>
            <person name="Mori E."/>
            <person name="Abe Y."/>
            <person name="Kisaki G."/>
            <person name="Hamano K."/>
            <person name="Suezawa K."/>
            <person name="Otani M."/>
            <person name="Fukuda T."/>
            <person name="Manabe T."/>
            <person name="Gomi K."/>
            <person name="Tabuchi M."/>
            <person name="Akimitsu K."/>
            <person name="Kataoka I."/>
        </authorList>
    </citation>
    <scope>NUCLEOTIDE SEQUENCE [LARGE SCALE GENOMIC DNA]</scope>
    <source>
        <strain evidence="2">cv. Fuchu</strain>
    </source>
</reference>
<protein>
    <submittedName>
        <fullName evidence="1">Uncharacterized protein</fullName>
    </submittedName>
</protein>
<evidence type="ECO:0000313" key="2">
    <source>
        <dbReference type="Proteomes" id="UP000585474"/>
    </source>
</evidence>
<accession>A0A7J0FM48</accession>
<comment type="caution">
    <text evidence="1">The sequence shown here is derived from an EMBL/GenBank/DDBJ whole genome shotgun (WGS) entry which is preliminary data.</text>
</comment>
<proteinExistence type="predicted"/>
<keyword evidence="2" id="KW-1185">Reference proteome</keyword>
<dbReference type="Proteomes" id="UP000585474">
    <property type="component" value="Unassembled WGS sequence"/>
</dbReference>
<name>A0A7J0FM48_9ERIC</name>